<protein>
    <recommendedName>
        <fullName evidence="4">PrgI family protein</fullName>
    </recommendedName>
</protein>
<keyword evidence="1" id="KW-0472">Membrane</keyword>
<evidence type="ECO:0000313" key="2">
    <source>
        <dbReference type="EMBL" id="MBB5512415.1"/>
    </source>
</evidence>
<accession>A0A7W8TT22</accession>
<feature type="transmembrane region" description="Helical" evidence="1">
    <location>
        <begin position="41"/>
        <end position="66"/>
    </location>
</feature>
<keyword evidence="1" id="KW-1133">Transmembrane helix</keyword>
<dbReference type="AlphaFoldDB" id="A0A7W8TT22"/>
<organism evidence="2 3">
    <name type="scientific">Neomicrococcus aestuarii</name>
    <dbReference type="NCBI Taxonomy" id="556325"/>
    <lineage>
        <taxon>Bacteria</taxon>
        <taxon>Bacillati</taxon>
        <taxon>Actinomycetota</taxon>
        <taxon>Actinomycetes</taxon>
        <taxon>Micrococcales</taxon>
        <taxon>Micrococcaceae</taxon>
        <taxon>Neomicrococcus</taxon>
    </lineage>
</organism>
<evidence type="ECO:0008006" key="4">
    <source>
        <dbReference type="Google" id="ProtNLM"/>
    </source>
</evidence>
<dbReference type="NCBIfam" id="NF042935">
    <property type="entry name" value="SCO6880_fam"/>
    <property type="match status" value="1"/>
</dbReference>
<dbReference type="EMBL" id="JACHDR010000001">
    <property type="protein sequence ID" value="MBB5512415.1"/>
    <property type="molecule type" value="Genomic_DNA"/>
</dbReference>
<feature type="transmembrane region" description="Helical" evidence="1">
    <location>
        <begin position="72"/>
        <end position="91"/>
    </location>
</feature>
<dbReference type="Proteomes" id="UP000580797">
    <property type="component" value="Unassembled WGS sequence"/>
</dbReference>
<proteinExistence type="predicted"/>
<name>A0A7W8TT22_9MICC</name>
<keyword evidence="1" id="KW-0812">Transmembrane</keyword>
<sequence length="502" mass="54825">MLFVPDRRYPFPPRGVIMATASSTEFDLSPVKFSRLTRRGIILGLSLPQVIAVSIAVLVFVASLYIGGPAALYTAPIWGIALGLAVVPFGGRKMVEWVPITLHWIWRTRAHQTSYRRKIVKPRPAGTLALPGDAAALRQYQDKESGAIMVHDPHAQTLTALLEVTHPSFILLDPGEQERRVHAWGRVLSTTCRSTRIARLQVLERTVPDSGSGLSQWWAEHGNDDGSWVAQTYRELIERAGPAGERHISTISLSLDMRAASRAIRTAGGSLKGAAEVLKQEMHTLTTALRTADLKPSEWYTPGQLAVMLRSAYDPGVAATLERSGTIGHDLATAGPVAVEETWEGLRSDSAHHAVLWISEWPRSLVYPGFLAPVLLSSGIRRSFTLLCDPIRSDQAARDIRKKKTEYISDATQRQRVGQIEDAQQSAEYQDVLQQEADLTSGHGVIRYTGLIAVSATSNDELEAAVSAIEQAAIQASCETRRLVGQQAQAFVAAALPLCRGI</sequence>
<dbReference type="InterPro" id="IPR049978">
    <property type="entry name" value="SCO6880-like"/>
</dbReference>
<gene>
    <name evidence="2" type="ORF">HD598_001102</name>
</gene>
<evidence type="ECO:0000256" key="1">
    <source>
        <dbReference type="SAM" id="Phobius"/>
    </source>
</evidence>
<reference evidence="2 3" key="1">
    <citation type="submission" date="2020-08" db="EMBL/GenBank/DDBJ databases">
        <title>Sequencing the genomes of 1000 actinobacteria strains.</title>
        <authorList>
            <person name="Klenk H.-P."/>
        </authorList>
    </citation>
    <scope>NUCLEOTIDE SEQUENCE [LARGE SCALE GENOMIC DNA]</scope>
    <source>
        <strain evidence="2 3">DSM 105783</strain>
    </source>
</reference>
<comment type="caution">
    <text evidence="2">The sequence shown here is derived from an EMBL/GenBank/DDBJ whole genome shotgun (WGS) entry which is preliminary data.</text>
</comment>
<evidence type="ECO:0000313" key="3">
    <source>
        <dbReference type="Proteomes" id="UP000580797"/>
    </source>
</evidence>